<evidence type="ECO:0000313" key="1">
    <source>
        <dbReference type="EMBL" id="CAB9501552.1"/>
    </source>
</evidence>
<accession>A0A9N8H6H0</accession>
<keyword evidence="2" id="KW-1185">Reference proteome</keyword>
<name>A0A9N8H6H0_9STRA</name>
<dbReference type="Proteomes" id="UP001153069">
    <property type="component" value="Unassembled WGS sequence"/>
</dbReference>
<protein>
    <submittedName>
        <fullName evidence="1">Uncharacterized protein</fullName>
    </submittedName>
</protein>
<sequence length="124" mass="14252">MHMLHSHQLAIVSYPPCGAWYCGCQVRRCTYMLLGPFSCWMDDTINPKLASNKDSQKNRSTSEWLRIPLQQLFTAVQAGVIIVYWYKIPVSKRPTNHRSVDCASHNSPFSWYCGVLLTNTRIQS</sequence>
<organism evidence="1 2">
    <name type="scientific">Seminavis robusta</name>
    <dbReference type="NCBI Taxonomy" id="568900"/>
    <lineage>
        <taxon>Eukaryota</taxon>
        <taxon>Sar</taxon>
        <taxon>Stramenopiles</taxon>
        <taxon>Ochrophyta</taxon>
        <taxon>Bacillariophyta</taxon>
        <taxon>Bacillariophyceae</taxon>
        <taxon>Bacillariophycidae</taxon>
        <taxon>Naviculales</taxon>
        <taxon>Naviculaceae</taxon>
        <taxon>Seminavis</taxon>
    </lineage>
</organism>
<evidence type="ECO:0000313" key="2">
    <source>
        <dbReference type="Proteomes" id="UP001153069"/>
    </source>
</evidence>
<comment type="caution">
    <text evidence="1">The sequence shown here is derived from an EMBL/GenBank/DDBJ whole genome shotgun (WGS) entry which is preliminary data.</text>
</comment>
<dbReference type="EMBL" id="CAICTM010000111">
    <property type="protein sequence ID" value="CAB9501552.1"/>
    <property type="molecule type" value="Genomic_DNA"/>
</dbReference>
<dbReference type="AlphaFoldDB" id="A0A9N8H6H0"/>
<proteinExistence type="predicted"/>
<gene>
    <name evidence="1" type="ORF">SEMRO_112_G055471.1</name>
</gene>
<reference evidence="1" key="1">
    <citation type="submission" date="2020-06" db="EMBL/GenBank/DDBJ databases">
        <authorList>
            <consortium name="Plant Systems Biology data submission"/>
        </authorList>
    </citation>
    <scope>NUCLEOTIDE SEQUENCE</scope>
    <source>
        <strain evidence="1">D6</strain>
    </source>
</reference>